<dbReference type="PANTHER" id="PTHR46680:SF3">
    <property type="entry name" value="NF-KAPPA-B INHIBITOR CACTUS"/>
    <property type="match status" value="1"/>
</dbReference>
<organism evidence="5 6">
    <name type="scientific">Amphibalanus amphitrite</name>
    <name type="common">Striped barnacle</name>
    <name type="synonym">Balanus amphitrite</name>
    <dbReference type="NCBI Taxonomy" id="1232801"/>
    <lineage>
        <taxon>Eukaryota</taxon>
        <taxon>Metazoa</taxon>
        <taxon>Ecdysozoa</taxon>
        <taxon>Arthropoda</taxon>
        <taxon>Crustacea</taxon>
        <taxon>Multicrustacea</taxon>
        <taxon>Cirripedia</taxon>
        <taxon>Thoracica</taxon>
        <taxon>Thoracicalcarea</taxon>
        <taxon>Balanomorpha</taxon>
        <taxon>Balanoidea</taxon>
        <taxon>Balanidae</taxon>
        <taxon>Amphibalaninae</taxon>
        <taxon>Amphibalanus</taxon>
    </lineage>
</organism>
<dbReference type="InterPro" id="IPR002110">
    <property type="entry name" value="Ankyrin_rpt"/>
</dbReference>
<evidence type="ECO:0000256" key="2">
    <source>
        <dbReference type="ARBA" id="ARBA00023043"/>
    </source>
</evidence>
<keyword evidence="6" id="KW-1185">Reference proteome</keyword>
<evidence type="ECO:0000313" key="6">
    <source>
        <dbReference type="Proteomes" id="UP000440578"/>
    </source>
</evidence>
<dbReference type="Proteomes" id="UP000440578">
    <property type="component" value="Unassembled WGS sequence"/>
</dbReference>
<dbReference type="OrthoDB" id="20727at2759"/>
<dbReference type="SUPFAM" id="SSF48403">
    <property type="entry name" value="Ankyrin repeat"/>
    <property type="match status" value="1"/>
</dbReference>
<feature type="repeat" description="ANK" evidence="3">
    <location>
        <begin position="275"/>
        <end position="307"/>
    </location>
</feature>
<dbReference type="InterPro" id="IPR051070">
    <property type="entry name" value="NF-kappa-B_inhibitor"/>
</dbReference>
<dbReference type="GO" id="GO:0071356">
    <property type="term" value="P:cellular response to tumor necrosis factor"/>
    <property type="evidence" value="ECO:0007669"/>
    <property type="project" value="TreeGrafter"/>
</dbReference>
<evidence type="ECO:0000256" key="1">
    <source>
        <dbReference type="ARBA" id="ARBA00022737"/>
    </source>
</evidence>
<gene>
    <name evidence="5" type="primary">cact_0</name>
    <name evidence="5" type="ORF">FJT64_009062</name>
</gene>
<reference evidence="5 6" key="1">
    <citation type="submission" date="2019-07" db="EMBL/GenBank/DDBJ databases">
        <title>Draft genome assembly of a fouling barnacle, Amphibalanus amphitrite (Darwin, 1854): The first reference genome for Thecostraca.</title>
        <authorList>
            <person name="Kim W."/>
        </authorList>
    </citation>
    <scope>NUCLEOTIDE SEQUENCE [LARGE SCALE GENOMIC DNA]</scope>
    <source>
        <strain evidence="5">SNU_AA5</strain>
        <tissue evidence="5">Soma without cirri and trophi</tissue>
    </source>
</reference>
<evidence type="ECO:0000256" key="3">
    <source>
        <dbReference type="PROSITE-ProRule" id="PRU00023"/>
    </source>
</evidence>
<evidence type="ECO:0000313" key="5">
    <source>
        <dbReference type="EMBL" id="KAF0293010.1"/>
    </source>
</evidence>
<dbReference type="PANTHER" id="PTHR46680">
    <property type="entry name" value="NF-KAPPA-B INHIBITOR ALPHA"/>
    <property type="match status" value="1"/>
</dbReference>
<dbReference type="GO" id="GO:0051059">
    <property type="term" value="F:NF-kappaB binding"/>
    <property type="evidence" value="ECO:0007669"/>
    <property type="project" value="TreeGrafter"/>
</dbReference>
<comment type="caution">
    <text evidence="5">The sequence shown here is derived from an EMBL/GenBank/DDBJ whole genome shotgun (WGS) entry which is preliminary data.</text>
</comment>
<feature type="repeat" description="ANK" evidence="3">
    <location>
        <begin position="188"/>
        <end position="220"/>
    </location>
</feature>
<dbReference type="PROSITE" id="PS50088">
    <property type="entry name" value="ANK_REPEAT"/>
    <property type="match status" value="3"/>
</dbReference>
<feature type="region of interest" description="Disordered" evidence="4">
    <location>
        <begin position="1"/>
        <end position="54"/>
    </location>
</feature>
<evidence type="ECO:0000256" key="4">
    <source>
        <dbReference type="SAM" id="MobiDB-lite"/>
    </source>
</evidence>
<keyword evidence="1" id="KW-0677">Repeat</keyword>
<feature type="repeat" description="ANK" evidence="3">
    <location>
        <begin position="309"/>
        <end position="333"/>
    </location>
</feature>
<dbReference type="Gene3D" id="1.25.40.20">
    <property type="entry name" value="Ankyrin repeat-containing domain"/>
    <property type="match status" value="1"/>
</dbReference>
<dbReference type="GO" id="GO:0005829">
    <property type="term" value="C:cytosol"/>
    <property type="evidence" value="ECO:0007669"/>
    <property type="project" value="TreeGrafter"/>
</dbReference>
<feature type="compositionally biased region" description="Low complexity" evidence="4">
    <location>
        <begin position="374"/>
        <end position="388"/>
    </location>
</feature>
<protein>
    <submittedName>
        <fullName evidence="5">NF-kappa-B inhibitor cactus</fullName>
    </submittedName>
</protein>
<dbReference type="PROSITE" id="PS50297">
    <property type="entry name" value="ANK_REP_REGION"/>
    <property type="match status" value="3"/>
</dbReference>
<dbReference type="SMART" id="SM00248">
    <property type="entry name" value="ANK"/>
    <property type="match status" value="6"/>
</dbReference>
<dbReference type="InterPro" id="IPR036770">
    <property type="entry name" value="Ankyrin_rpt-contain_sf"/>
</dbReference>
<name>A0A6A4VNM8_AMPAM</name>
<feature type="region of interest" description="Disordered" evidence="4">
    <location>
        <begin position="374"/>
        <end position="395"/>
    </location>
</feature>
<proteinExistence type="predicted"/>
<dbReference type="AlphaFoldDB" id="A0A6A4VNM8"/>
<keyword evidence="2 3" id="KW-0040">ANK repeat</keyword>
<accession>A0A6A4VNM8</accession>
<dbReference type="EMBL" id="VIIS01001779">
    <property type="protein sequence ID" value="KAF0293010.1"/>
    <property type="molecule type" value="Genomic_DNA"/>
</dbReference>
<sequence length="411" mass="44557">MSHRGRMVDSGEGPLPSAVSDCAPVTRGTAARPSRFFASAKQQPSDHNKSLLDSGLDSGFLSQGCLSEEGLSQRSLSSGPLEPAAPRCPKEAAAAAAGESRLDSGLDLADRLTGELSQLELAEKSELSESERELWQERYVTTLREAFQGDDDGDTHLHLAIIYGLRKVAIWLIRLVPHPSFLNLKNSYQQTPLHLAALTGDSELVRHLLVAGADPTLRDRHGNTPLHVACERGDRGCVLNLTEPVTANEMRQAACRYTCQPRPLACAQLDEWNYQGLSCLHLAVASRDREITAHLIIHGCNVNITEGKSGRTPLVLAIEMGDIEMLRFLVEAGKAEVNIPTYGGLSGYQLALLNGRRDVAELLLHLGAQVSPLPDSEMDLSSSDSESESLMKGDDVYSELRLRGQPLVAAQ</sequence>
<dbReference type="Pfam" id="PF13857">
    <property type="entry name" value="Ank_5"/>
    <property type="match status" value="1"/>
</dbReference>
<dbReference type="Pfam" id="PF12796">
    <property type="entry name" value="Ank_2"/>
    <property type="match status" value="1"/>
</dbReference>